<evidence type="ECO:0008006" key="4">
    <source>
        <dbReference type="Google" id="ProtNLM"/>
    </source>
</evidence>
<name>A0AAE0K2H0_9PEZI</name>
<sequence>MCWRGVLFGVLSFAARCFDDRSGTPRGCGGEGEQLAVAATLFWQPQNVTLNCEGNCQRAFGKYIEVRLLCMSVVL</sequence>
<reference evidence="2" key="1">
    <citation type="journal article" date="2023" name="Mol. Phylogenet. Evol.">
        <title>Genome-scale phylogeny and comparative genomics of the fungal order Sordariales.</title>
        <authorList>
            <person name="Hensen N."/>
            <person name="Bonometti L."/>
            <person name="Westerberg I."/>
            <person name="Brannstrom I.O."/>
            <person name="Guillou S."/>
            <person name="Cros-Aarteil S."/>
            <person name="Calhoun S."/>
            <person name="Haridas S."/>
            <person name="Kuo A."/>
            <person name="Mondo S."/>
            <person name="Pangilinan J."/>
            <person name="Riley R."/>
            <person name="LaButti K."/>
            <person name="Andreopoulos B."/>
            <person name="Lipzen A."/>
            <person name="Chen C."/>
            <person name="Yan M."/>
            <person name="Daum C."/>
            <person name="Ng V."/>
            <person name="Clum A."/>
            <person name="Steindorff A."/>
            <person name="Ohm R.A."/>
            <person name="Martin F."/>
            <person name="Silar P."/>
            <person name="Natvig D.O."/>
            <person name="Lalanne C."/>
            <person name="Gautier V."/>
            <person name="Ament-Velasquez S.L."/>
            <person name="Kruys A."/>
            <person name="Hutchinson M.I."/>
            <person name="Powell A.J."/>
            <person name="Barry K."/>
            <person name="Miller A.N."/>
            <person name="Grigoriev I.V."/>
            <person name="Debuchy R."/>
            <person name="Gladieux P."/>
            <person name="Hiltunen Thoren M."/>
            <person name="Johannesson H."/>
        </authorList>
    </citation>
    <scope>NUCLEOTIDE SEQUENCE</scope>
    <source>
        <strain evidence="2">CBS 232.78</strain>
    </source>
</reference>
<evidence type="ECO:0000313" key="2">
    <source>
        <dbReference type="EMBL" id="KAK3368210.1"/>
    </source>
</evidence>
<keyword evidence="3" id="KW-1185">Reference proteome</keyword>
<feature type="signal peptide" evidence="1">
    <location>
        <begin position="1"/>
        <end position="17"/>
    </location>
</feature>
<proteinExistence type="predicted"/>
<evidence type="ECO:0000256" key="1">
    <source>
        <dbReference type="SAM" id="SignalP"/>
    </source>
</evidence>
<accession>A0AAE0K2H0</accession>
<keyword evidence="1" id="KW-0732">Signal</keyword>
<evidence type="ECO:0000313" key="3">
    <source>
        <dbReference type="Proteomes" id="UP001285441"/>
    </source>
</evidence>
<feature type="chain" id="PRO_5041932833" description="Secreted protein" evidence="1">
    <location>
        <begin position="18"/>
        <end position="75"/>
    </location>
</feature>
<reference evidence="2" key="2">
    <citation type="submission" date="2023-06" db="EMBL/GenBank/DDBJ databases">
        <authorList>
            <consortium name="Lawrence Berkeley National Laboratory"/>
            <person name="Haridas S."/>
            <person name="Hensen N."/>
            <person name="Bonometti L."/>
            <person name="Westerberg I."/>
            <person name="Brannstrom I.O."/>
            <person name="Guillou S."/>
            <person name="Cros-Aarteil S."/>
            <person name="Calhoun S."/>
            <person name="Kuo A."/>
            <person name="Mondo S."/>
            <person name="Pangilinan J."/>
            <person name="Riley R."/>
            <person name="LaButti K."/>
            <person name="Andreopoulos B."/>
            <person name="Lipzen A."/>
            <person name="Chen C."/>
            <person name="Yanf M."/>
            <person name="Daum C."/>
            <person name="Ng V."/>
            <person name="Clum A."/>
            <person name="Steindorff A."/>
            <person name="Ohm R."/>
            <person name="Martin F."/>
            <person name="Silar P."/>
            <person name="Natvig D."/>
            <person name="Lalanne C."/>
            <person name="Gautier V."/>
            <person name="Ament-velasquez S.L."/>
            <person name="Kruys A."/>
            <person name="Hutchinson M.I."/>
            <person name="Powell A.J."/>
            <person name="Barry K."/>
            <person name="Miller A.N."/>
            <person name="Grigoriev I.V."/>
            <person name="Debuchy R."/>
            <person name="Gladieux P."/>
            <person name="Thoren M.H."/>
            <person name="Johannesson H."/>
        </authorList>
    </citation>
    <scope>NUCLEOTIDE SEQUENCE</scope>
    <source>
        <strain evidence="2">CBS 232.78</strain>
    </source>
</reference>
<comment type="caution">
    <text evidence="2">The sequence shown here is derived from an EMBL/GenBank/DDBJ whole genome shotgun (WGS) entry which is preliminary data.</text>
</comment>
<dbReference type="Proteomes" id="UP001285441">
    <property type="component" value="Unassembled WGS sequence"/>
</dbReference>
<dbReference type="AlphaFoldDB" id="A0AAE0K2H0"/>
<organism evidence="2 3">
    <name type="scientific">Podospora didyma</name>
    <dbReference type="NCBI Taxonomy" id="330526"/>
    <lineage>
        <taxon>Eukaryota</taxon>
        <taxon>Fungi</taxon>
        <taxon>Dikarya</taxon>
        <taxon>Ascomycota</taxon>
        <taxon>Pezizomycotina</taxon>
        <taxon>Sordariomycetes</taxon>
        <taxon>Sordariomycetidae</taxon>
        <taxon>Sordariales</taxon>
        <taxon>Podosporaceae</taxon>
        <taxon>Podospora</taxon>
    </lineage>
</organism>
<gene>
    <name evidence="2" type="ORF">B0H63DRAFT_488008</name>
</gene>
<protein>
    <recommendedName>
        <fullName evidence="4">Secreted protein</fullName>
    </recommendedName>
</protein>
<dbReference type="EMBL" id="JAULSW010000010">
    <property type="protein sequence ID" value="KAK3368210.1"/>
    <property type="molecule type" value="Genomic_DNA"/>
</dbReference>